<evidence type="ECO:0000313" key="2">
    <source>
        <dbReference type="Proteomes" id="UP000284706"/>
    </source>
</evidence>
<dbReference type="AlphaFoldDB" id="A0A409VT28"/>
<reference evidence="1 2" key="1">
    <citation type="journal article" date="2018" name="Evol. Lett.">
        <title>Horizontal gene cluster transfer increased hallucinogenic mushroom diversity.</title>
        <authorList>
            <person name="Reynolds H.T."/>
            <person name="Vijayakumar V."/>
            <person name="Gluck-Thaler E."/>
            <person name="Korotkin H.B."/>
            <person name="Matheny P.B."/>
            <person name="Slot J.C."/>
        </authorList>
    </citation>
    <scope>NUCLEOTIDE SEQUENCE [LARGE SCALE GENOMIC DNA]</scope>
    <source>
        <strain evidence="1 2">SRW20</strain>
    </source>
</reference>
<dbReference type="InParanoid" id="A0A409VT28"/>
<gene>
    <name evidence="1" type="ORF">CVT26_002459</name>
</gene>
<evidence type="ECO:0000313" key="1">
    <source>
        <dbReference type="EMBL" id="PPQ69422.1"/>
    </source>
</evidence>
<organism evidence="1 2">
    <name type="scientific">Gymnopilus dilepis</name>
    <dbReference type="NCBI Taxonomy" id="231916"/>
    <lineage>
        <taxon>Eukaryota</taxon>
        <taxon>Fungi</taxon>
        <taxon>Dikarya</taxon>
        <taxon>Basidiomycota</taxon>
        <taxon>Agaricomycotina</taxon>
        <taxon>Agaricomycetes</taxon>
        <taxon>Agaricomycetidae</taxon>
        <taxon>Agaricales</taxon>
        <taxon>Agaricineae</taxon>
        <taxon>Hymenogastraceae</taxon>
        <taxon>Gymnopilus</taxon>
    </lineage>
</organism>
<keyword evidence="2" id="KW-1185">Reference proteome</keyword>
<sequence length="87" mass="9530">MLCSQGTPSSDVSSFPSSIFSWASSSSQTETLGLMLSNVRPSEKLPSFLTSLVPLASFRPAPEQDIHSRQQARTIWQSMTCTNTKYA</sequence>
<accession>A0A409VT28</accession>
<comment type="caution">
    <text evidence="1">The sequence shown here is derived from an EMBL/GenBank/DDBJ whole genome shotgun (WGS) entry which is preliminary data.</text>
</comment>
<protein>
    <submittedName>
        <fullName evidence="1">Uncharacterized protein</fullName>
    </submittedName>
</protein>
<dbReference type="EMBL" id="NHYE01005573">
    <property type="protein sequence ID" value="PPQ69422.1"/>
    <property type="molecule type" value="Genomic_DNA"/>
</dbReference>
<proteinExistence type="predicted"/>
<name>A0A409VT28_9AGAR</name>
<dbReference type="Proteomes" id="UP000284706">
    <property type="component" value="Unassembled WGS sequence"/>
</dbReference>